<evidence type="ECO:0000313" key="2">
    <source>
        <dbReference type="Proteomes" id="UP000015001"/>
    </source>
</evidence>
<reference evidence="1 2" key="1">
    <citation type="submission" date="2013-02" db="EMBL/GenBank/DDBJ databases">
        <title>Draft Genome Sequence of Streptomyces afghaniensis, Which Produces Compounds of the Julimycin B-Complex.</title>
        <authorList>
            <person name="Gruening B.A."/>
            <person name="Praeg A."/>
            <person name="Erxleben A."/>
            <person name="Guenther S."/>
            <person name="Fiedler H.-P."/>
            <person name="Goodfellow M."/>
            <person name="Mueller M."/>
        </authorList>
    </citation>
    <scope>NUCLEOTIDE SEQUENCE [LARGE SCALE GENOMIC DNA]</scope>
    <source>
        <strain evidence="1 2">772</strain>
    </source>
</reference>
<protein>
    <submittedName>
        <fullName evidence="1">Uncharacterized protein</fullName>
    </submittedName>
</protein>
<accession>S4MFC7</accession>
<name>S4MFC7_9ACTN</name>
<proteinExistence type="predicted"/>
<dbReference type="Proteomes" id="UP000015001">
    <property type="component" value="Unassembled WGS sequence"/>
</dbReference>
<evidence type="ECO:0000313" key="1">
    <source>
        <dbReference type="EMBL" id="EPJ35181.1"/>
    </source>
</evidence>
<keyword evidence="2" id="KW-1185">Reference proteome</keyword>
<dbReference type="AlphaFoldDB" id="S4MFC7"/>
<dbReference type="HOGENOM" id="CLU_2994549_0_0_11"/>
<dbReference type="PATRIC" id="fig|1283301.3.peg.7680"/>
<gene>
    <name evidence="1" type="ORF">STAFG_7743</name>
</gene>
<sequence>MLGEASFSAPVPASAILSLCLPLELSSLPQADSVRAAAAVSVSTARRMGRRFTVGSR</sequence>
<comment type="caution">
    <text evidence="1">The sequence shown here is derived from an EMBL/GenBank/DDBJ whole genome shotgun (WGS) entry which is preliminary data.</text>
</comment>
<dbReference type="EMBL" id="AOPY01001652">
    <property type="protein sequence ID" value="EPJ35181.1"/>
    <property type="molecule type" value="Genomic_DNA"/>
</dbReference>
<organism evidence="1 2">
    <name type="scientific">Streptomyces afghaniensis 772</name>
    <dbReference type="NCBI Taxonomy" id="1283301"/>
    <lineage>
        <taxon>Bacteria</taxon>
        <taxon>Bacillati</taxon>
        <taxon>Actinomycetota</taxon>
        <taxon>Actinomycetes</taxon>
        <taxon>Kitasatosporales</taxon>
        <taxon>Streptomycetaceae</taxon>
        <taxon>Streptomyces</taxon>
    </lineage>
</organism>